<dbReference type="PANTHER" id="PTHR21599">
    <property type="entry name" value="GLYCERATE KINASE"/>
    <property type="match status" value="1"/>
</dbReference>
<keyword evidence="2 4" id="KW-0808">Transferase</keyword>
<dbReference type="KEGG" id="smon:AWR27_00495"/>
<dbReference type="EMBL" id="CP014263">
    <property type="protein sequence ID" value="AQG77961.1"/>
    <property type="molecule type" value="Genomic_DNA"/>
</dbReference>
<evidence type="ECO:0000256" key="1">
    <source>
        <dbReference type="ARBA" id="ARBA00006284"/>
    </source>
</evidence>
<dbReference type="OrthoDB" id="9774290at2"/>
<sequence length="373" mass="38887">MHILLAPDKFRGSLTAREVTNAMTEGIRLALPTATVTALPLADGGEGTAQVLTEATEGIWHTATVYDPLGRSVEAGFGISGDGTTAFIEMALASGLGLLKTEERNPLYTSTYGTGELIREAAKKGVQKIVLGIGGSATTDAGIGMAAALGWQFLDANGQLLEPTGANLLHIAQLIRPDTNIADGIRVAVACDVTNPLFGPEGAAYIYGPQKGADEQAVATLDAGLRRFARLVDEQYSIALAQIPGAGAAGGLGAGAFFFLNAALQPGVDLVLETVDFDLNLANADLVLTGEGKLDRQTTQGKLIQGIADRAKHANAPVIALCGTLDLAPEAIRQMGLKAAFSVLNQPQSLREAMQTAYDDVVRATFNVCRLFL</sequence>
<name>A0A1P9WRG9_9BACT</name>
<dbReference type="Gene3D" id="3.90.1510.10">
    <property type="entry name" value="Glycerate kinase, domain 2"/>
    <property type="match status" value="1"/>
</dbReference>
<dbReference type="PIRSF" id="PIRSF006078">
    <property type="entry name" value="GlxK"/>
    <property type="match status" value="1"/>
</dbReference>
<dbReference type="GO" id="GO:0008887">
    <property type="term" value="F:glycerate kinase activity"/>
    <property type="evidence" value="ECO:0007669"/>
    <property type="project" value="UniProtKB-UniRule"/>
</dbReference>
<proteinExistence type="inferred from homology"/>
<accession>A0A1P9WRG9</accession>
<evidence type="ECO:0000313" key="6">
    <source>
        <dbReference type="Proteomes" id="UP000187941"/>
    </source>
</evidence>
<dbReference type="SUPFAM" id="SSF110738">
    <property type="entry name" value="Glycerate kinase I"/>
    <property type="match status" value="1"/>
</dbReference>
<dbReference type="NCBIfam" id="TIGR00045">
    <property type="entry name" value="glycerate kinase"/>
    <property type="match status" value="1"/>
</dbReference>
<dbReference type="InterPro" id="IPR018193">
    <property type="entry name" value="Glyc_kinase_flavodox-like_fold"/>
</dbReference>
<dbReference type="PANTHER" id="PTHR21599:SF0">
    <property type="entry name" value="GLYCERATE KINASE"/>
    <property type="match status" value="1"/>
</dbReference>
<organism evidence="5 6">
    <name type="scientific">Spirosoma montaniterrae</name>
    <dbReference type="NCBI Taxonomy" id="1178516"/>
    <lineage>
        <taxon>Bacteria</taxon>
        <taxon>Pseudomonadati</taxon>
        <taxon>Bacteroidota</taxon>
        <taxon>Cytophagia</taxon>
        <taxon>Cytophagales</taxon>
        <taxon>Cytophagaceae</taxon>
        <taxon>Spirosoma</taxon>
    </lineage>
</organism>
<keyword evidence="6" id="KW-1185">Reference proteome</keyword>
<dbReference type="Pfam" id="PF02595">
    <property type="entry name" value="Gly_kinase"/>
    <property type="match status" value="1"/>
</dbReference>
<dbReference type="InterPro" id="IPR004381">
    <property type="entry name" value="Glycerate_kinase"/>
</dbReference>
<evidence type="ECO:0000256" key="4">
    <source>
        <dbReference type="PIRNR" id="PIRNR006078"/>
    </source>
</evidence>
<evidence type="ECO:0000313" key="5">
    <source>
        <dbReference type="EMBL" id="AQG77961.1"/>
    </source>
</evidence>
<protein>
    <submittedName>
        <fullName evidence="5">Glycerate kinase</fullName>
    </submittedName>
</protein>
<reference evidence="5 6" key="1">
    <citation type="submission" date="2016-01" db="EMBL/GenBank/DDBJ databases">
        <authorList>
            <person name="Oliw E.H."/>
        </authorList>
    </citation>
    <scope>NUCLEOTIDE SEQUENCE [LARGE SCALE GENOMIC DNA]</scope>
    <source>
        <strain evidence="5 6">DY10</strain>
    </source>
</reference>
<dbReference type="AlphaFoldDB" id="A0A1P9WRG9"/>
<dbReference type="InterPro" id="IPR018197">
    <property type="entry name" value="Glycerate_kinase_RE-like"/>
</dbReference>
<evidence type="ECO:0000256" key="3">
    <source>
        <dbReference type="ARBA" id="ARBA00022777"/>
    </source>
</evidence>
<dbReference type="RefSeq" id="WP_077129386.1">
    <property type="nucleotide sequence ID" value="NZ_CP014263.1"/>
</dbReference>
<dbReference type="Proteomes" id="UP000187941">
    <property type="component" value="Chromosome"/>
</dbReference>
<keyword evidence="3 4" id="KW-0418">Kinase</keyword>
<evidence type="ECO:0000256" key="2">
    <source>
        <dbReference type="ARBA" id="ARBA00022679"/>
    </source>
</evidence>
<gene>
    <name evidence="5" type="ORF">AWR27_00495</name>
</gene>
<dbReference type="GO" id="GO:0031388">
    <property type="term" value="P:organic acid phosphorylation"/>
    <property type="evidence" value="ECO:0007669"/>
    <property type="project" value="UniProtKB-UniRule"/>
</dbReference>
<dbReference type="InterPro" id="IPR036129">
    <property type="entry name" value="Glycerate_kinase_sf"/>
</dbReference>
<dbReference type="Gene3D" id="3.40.50.10350">
    <property type="entry name" value="Glycerate kinase, domain 1"/>
    <property type="match status" value="1"/>
</dbReference>
<comment type="similarity">
    <text evidence="1 4">Belongs to the glycerate kinase type-1 family.</text>
</comment>
<dbReference type="STRING" id="1178516.AWR27_00495"/>